<reference evidence="5 6" key="1">
    <citation type="submission" date="2019-08" db="EMBL/GenBank/DDBJ databases">
        <title>The genome of the soybean aphid Biotype 1, its phylome, world population structure and adaptation to the North American continent.</title>
        <authorList>
            <person name="Giordano R."/>
            <person name="Donthu R.K."/>
            <person name="Hernandez A.G."/>
            <person name="Wright C.L."/>
            <person name="Zimin A.V."/>
        </authorList>
    </citation>
    <scope>NUCLEOTIDE SEQUENCE [LARGE SCALE GENOMIC DNA]</scope>
    <source>
        <tissue evidence="5">Whole aphids</tissue>
    </source>
</reference>
<organism evidence="5 6">
    <name type="scientific">Aphis glycines</name>
    <name type="common">Soybean aphid</name>
    <dbReference type="NCBI Taxonomy" id="307491"/>
    <lineage>
        <taxon>Eukaryota</taxon>
        <taxon>Metazoa</taxon>
        <taxon>Ecdysozoa</taxon>
        <taxon>Arthropoda</taxon>
        <taxon>Hexapoda</taxon>
        <taxon>Insecta</taxon>
        <taxon>Pterygota</taxon>
        <taxon>Neoptera</taxon>
        <taxon>Paraneoptera</taxon>
        <taxon>Hemiptera</taxon>
        <taxon>Sternorrhyncha</taxon>
        <taxon>Aphidomorpha</taxon>
        <taxon>Aphidoidea</taxon>
        <taxon>Aphididae</taxon>
        <taxon>Aphidini</taxon>
        <taxon>Aphis</taxon>
        <taxon>Aphis</taxon>
    </lineage>
</organism>
<name>A0A6G0T5Z0_APHGL</name>
<protein>
    <recommendedName>
        <fullName evidence="3">Tektin</fullName>
    </recommendedName>
</protein>
<keyword evidence="3" id="KW-0966">Cell projection</keyword>
<comment type="subcellular location">
    <subcellularLocation>
        <location evidence="3">Cytoplasm</location>
        <location evidence="3">Cytoskeleton</location>
        <location evidence="3">Cilium axoneme</location>
    </subcellularLocation>
</comment>
<dbReference type="GO" id="GO:0060294">
    <property type="term" value="P:cilium movement involved in cell motility"/>
    <property type="evidence" value="ECO:0007669"/>
    <property type="project" value="UniProtKB-UniRule"/>
</dbReference>
<accession>A0A6G0T5Z0</accession>
<dbReference type="Proteomes" id="UP000475862">
    <property type="component" value="Unassembled WGS sequence"/>
</dbReference>
<proteinExistence type="inferred from homology"/>
<dbReference type="EMBL" id="VYZN01000054">
    <property type="protein sequence ID" value="KAE9526664.1"/>
    <property type="molecule type" value="Genomic_DNA"/>
</dbReference>
<keyword evidence="2" id="KW-0963">Cytoplasm</keyword>
<dbReference type="GO" id="GO:0005930">
    <property type="term" value="C:axoneme"/>
    <property type="evidence" value="ECO:0007669"/>
    <property type="project" value="UniProtKB-SubCell"/>
</dbReference>
<gene>
    <name evidence="5" type="ORF">AGLY_013312</name>
</gene>
<dbReference type="InterPro" id="IPR000435">
    <property type="entry name" value="Tektins"/>
</dbReference>
<evidence type="ECO:0000313" key="6">
    <source>
        <dbReference type="Proteomes" id="UP000475862"/>
    </source>
</evidence>
<evidence type="ECO:0000313" key="5">
    <source>
        <dbReference type="EMBL" id="KAE9526664.1"/>
    </source>
</evidence>
<dbReference type="GO" id="GO:0015630">
    <property type="term" value="C:microtubule cytoskeleton"/>
    <property type="evidence" value="ECO:0007669"/>
    <property type="project" value="UniProtKB-UniRule"/>
</dbReference>
<dbReference type="InterPro" id="IPR048256">
    <property type="entry name" value="Tektin-like"/>
</dbReference>
<dbReference type="GO" id="GO:0005634">
    <property type="term" value="C:nucleus"/>
    <property type="evidence" value="ECO:0007669"/>
    <property type="project" value="TreeGrafter"/>
</dbReference>
<keyword evidence="6" id="KW-1185">Reference proteome</keyword>
<feature type="non-terminal residue" evidence="5">
    <location>
        <position position="1"/>
    </location>
</feature>
<evidence type="ECO:0000256" key="1">
    <source>
        <dbReference type="ARBA" id="ARBA00007209"/>
    </source>
</evidence>
<sequence>NFEKPQPKISEPDWYYKLTELRGACDKIRRSAFTLEHESRRLRNETGLTTYWGTHRNNTNIANRQTEITRWKIKIELWLKHLQKEIEQMKIEKKECEKTLDFQNLNFAVTNHCSSLRDERVGEDLCYDIASIALKNEQLALEKLKTSLSEICQKAWEQINNLEELQMYIIRDIENKNNTIKIDSELLEMTKDSKNISLKPNPLRIPKVINTYENWLQQCENIMERIENELLRSEKLRGTMFLSRHRTKSDMIALNEKVNFGLRKRIYNTERSKYELEWQKENMLLDMATLEKEINTLGNALDAKLSSKMLNETRCEGILYRDGIELCHDKPTLELHKENYQLNNSVKTMRDKLDQTKAMHNILIGHLKIIEAQLWNKTHALNVDQKCLQYREQLDDPDLAVYKKNIFT</sequence>
<dbReference type="AlphaFoldDB" id="A0A6G0T5Z0"/>
<dbReference type="PANTHER" id="PTHR19960">
    <property type="entry name" value="TEKTIN"/>
    <property type="match status" value="1"/>
</dbReference>
<dbReference type="OrthoDB" id="440745at2759"/>
<dbReference type="Pfam" id="PF03148">
    <property type="entry name" value="Tektin"/>
    <property type="match status" value="1"/>
</dbReference>
<keyword evidence="4" id="KW-0175">Coiled coil</keyword>
<feature type="coiled-coil region" evidence="4">
    <location>
        <begin position="209"/>
        <end position="236"/>
    </location>
</feature>
<dbReference type="PANTHER" id="PTHR19960:SF7">
    <property type="entry name" value="TEKTIN"/>
    <property type="match status" value="1"/>
</dbReference>
<evidence type="ECO:0000256" key="4">
    <source>
        <dbReference type="SAM" id="Coils"/>
    </source>
</evidence>
<evidence type="ECO:0000256" key="2">
    <source>
        <dbReference type="ARBA" id="ARBA00022490"/>
    </source>
</evidence>
<comment type="caution">
    <text evidence="5">The sequence shown here is derived from an EMBL/GenBank/DDBJ whole genome shotgun (WGS) entry which is preliminary data.</text>
</comment>
<keyword evidence="3" id="KW-0969">Cilium</keyword>
<dbReference type="GO" id="GO:0060271">
    <property type="term" value="P:cilium assembly"/>
    <property type="evidence" value="ECO:0007669"/>
    <property type="project" value="UniProtKB-UniRule"/>
</dbReference>
<keyword evidence="3" id="KW-0282">Flagellum</keyword>
<feature type="coiled-coil region" evidence="4">
    <location>
        <begin position="79"/>
        <end position="106"/>
    </location>
</feature>
<comment type="similarity">
    <text evidence="1 3">Belongs to the tektin family.</text>
</comment>
<evidence type="ECO:0000256" key="3">
    <source>
        <dbReference type="RuleBase" id="RU367040"/>
    </source>
</evidence>